<dbReference type="Gene3D" id="2.60.40.740">
    <property type="match status" value="1"/>
</dbReference>
<dbReference type="RefSeq" id="WP_115881907.1">
    <property type="nucleotide sequence ID" value="NZ_QTTQ01000011.1"/>
</dbReference>
<dbReference type="PANTHER" id="PTHR34819:SF3">
    <property type="entry name" value="CELL SURFACE PROTEIN"/>
    <property type="match status" value="1"/>
</dbReference>
<feature type="domain" description="DUF11" evidence="2">
    <location>
        <begin position="1336"/>
        <end position="1449"/>
    </location>
</feature>
<evidence type="ECO:0000313" key="3">
    <source>
        <dbReference type="EMBL" id="REE80955.1"/>
    </source>
</evidence>
<dbReference type="Pfam" id="PF01345">
    <property type="entry name" value="DUF11"/>
    <property type="match status" value="13"/>
</dbReference>
<dbReference type="NCBIfam" id="TIGR04131">
    <property type="entry name" value="Bac_Flav_CTERM"/>
    <property type="match status" value="1"/>
</dbReference>
<feature type="domain" description="DUF11" evidence="2">
    <location>
        <begin position="589"/>
        <end position="697"/>
    </location>
</feature>
<dbReference type="InterPro" id="IPR013783">
    <property type="entry name" value="Ig-like_fold"/>
</dbReference>
<dbReference type="InterPro" id="IPR026341">
    <property type="entry name" value="T9SS_type_B"/>
</dbReference>
<accession>A0A3D9RW95</accession>
<protein>
    <submittedName>
        <fullName evidence="3">Putative repeat protein (TIGR01451 family)/gliding motility-associated-like protein</fullName>
    </submittedName>
</protein>
<evidence type="ECO:0000259" key="2">
    <source>
        <dbReference type="Pfam" id="PF01345"/>
    </source>
</evidence>
<dbReference type="Gene3D" id="2.60.40.3080">
    <property type="match status" value="7"/>
</dbReference>
<evidence type="ECO:0000256" key="1">
    <source>
        <dbReference type="SAM" id="MobiDB-lite"/>
    </source>
</evidence>
<organism evidence="3 4">
    <name type="scientific">Lutibacter oceani</name>
    <dbReference type="NCBI Taxonomy" id="1853311"/>
    <lineage>
        <taxon>Bacteria</taxon>
        <taxon>Pseudomonadati</taxon>
        <taxon>Bacteroidota</taxon>
        <taxon>Flavobacteriia</taxon>
        <taxon>Flavobacteriales</taxon>
        <taxon>Flavobacteriaceae</taxon>
        <taxon>Lutibacter</taxon>
    </lineage>
</organism>
<feature type="non-terminal residue" evidence="3">
    <location>
        <position position="1"/>
    </location>
</feature>
<feature type="domain" description="DUF11" evidence="2">
    <location>
        <begin position="1"/>
        <end position="90"/>
    </location>
</feature>
<feature type="domain" description="DUF11" evidence="2">
    <location>
        <begin position="340"/>
        <end position="448"/>
    </location>
</feature>
<gene>
    <name evidence="3" type="ORF">BX611_2615</name>
</gene>
<name>A0A3D9RW95_9FLAO</name>
<proteinExistence type="predicted"/>
<feature type="domain" description="DUF11" evidence="2">
    <location>
        <begin position="468"/>
        <end position="575"/>
    </location>
</feature>
<feature type="domain" description="DUF11" evidence="2">
    <location>
        <begin position="97"/>
        <end position="205"/>
    </location>
</feature>
<reference evidence="3 4" key="1">
    <citation type="submission" date="2018-08" db="EMBL/GenBank/DDBJ databases">
        <title>Genomic Encyclopedia of Type Strains, Phase III (KMG-III): the genomes of soil and plant-associated and newly described type strains.</title>
        <authorList>
            <person name="Whitman W."/>
        </authorList>
    </citation>
    <scope>NUCLEOTIDE SEQUENCE [LARGE SCALE GENOMIC DNA]</scope>
    <source>
        <strain evidence="3 4">325-5</strain>
    </source>
</reference>
<feature type="domain" description="DUF11" evidence="2">
    <location>
        <begin position="219"/>
        <end position="326"/>
    </location>
</feature>
<feature type="domain" description="DUF11" evidence="2">
    <location>
        <begin position="961"/>
        <end position="1075"/>
    </location>
</feature>
<dbReference type="InterPro" id="IPR051172">
    <property type="entry name" value="Chlamydia_OmcB"/>
</dbReference>
<sequence>VTNNGPAAVTNLVVADALDTGLTFGLVTPSVGTWTAPNWTIGSLASGATETITIEATVDAGTGGTTLTNTVSNTQDQTDDNTTPDDASESVTVTSSDLVTTKVVDNVTPNEGDTIVYTIEVTNSGSPATGVSLTDNLPAGVTYVSDDSAGAYNSGSGIWTIGSIANGATATLNITATVDAGTSNTTITNFTTAATGDQSDPTTVGDDLSESITVSNNSDIILTKVVDNATPNTGDVVTYTITVTNNGPAVVTGLVVTDVLPVGLAEGLVTPSAGSWTSPLWTIGTLGVGATETMTIEASVTALGEYSQPDIVNTATNAQDQDDSSLPSEASSTINVTSTDLVTIKTVSDATPYEGQTIVYSIAVTNYGPSDATGVSLVDLLPDGVTYVSDNQGGLYNSGDGNWMIGDLSSGSTITLDVTATVDALTSGDTITNVTTSASGDQTDPNTTTEGFPEDDLDAVITVENYSDIILTKVVDNATPNTGDVVTYTITVTNNGPAVVTGLVVTDVLPVGLAEGLVTPSAGSWTSPLWTIGTLGVGATETMTIEASVTALGEYSQPDIVNTATNAQDQDDSSLPSEASSTINVTSTDLVTIKTVSDATPYEGQTIVYSIAVTNYGPSDATGVSLVDLLPDGVTYVSDNQGGLYNSGDGNWMIGDLSSGSTITLDVTATVDALTSGDTITNVTTSASGDQTDPNTTTEGFPEDDLDAVITVENYSDIILTKVVDNATPNTGDVVTYTITVTNNGPSVVTGLIVRDVLPDGLTEGLVTPSAGLWTSPLWTIGTLGVGVTETMTIEALVTAEGTINQTPIRNIADHVQDQIDLTSPSISYADIVVTASDLETIKVVDIAEPFENDTIIYTITVTNNGPSDATNVSLTDLLPTGVTYITDDIGDDFNSGSGIWTIGTILEGTSATINITASVDVGTAGETITNSTTAATSDQTDPTTDGDVLDATITVENYSDIVLTKAVDNATPNVGDTVTYTVTVKNNGPAKVTGLVVTDVLPTGLTYGTVSPSDGIWTAPNWNVGTLESGEEETIVIEAIVGMDQGGQTLINTVSNSQDQIDSDLTEDDASETIVVTSSDLVTVKTVSNKTPNEGDTITYTIEVTNNGPNTATGVSLIDNLPVGVTFVSHSTGEGNFNYGSGLWDIGELPNGITAILTIVATVDDGTLGQTITNTTSAVTADQSDPDTTNNIGSVSIIPTAYIDLSLTKSVVDDVVDPEVGDIITFEIRVDNEGPTEATGVQVTDVIPSGYDFVNYSSSIGTYNPITGLWNIGFIEIGNTAVLLVDVIVMDSGDYENCAEITAANEIDIDSTPDNGNTSEDDYDCASAPPIQEVDLKIEKTVIADNLTPLVNTEVSFEIRLINDGDIEATEVVVTDLLPTGYTYLNYSSTRGTYDDDSGIWNVGTIVDGETEVLVIDAIVNATGEYLNCATITEMHQTDPDLSNNTSCIATNPVDVVDLELTKEVALSLGNQGPVSTTGVLQPYAETNVDFTITLTNNGPSDATGVQVVDLLPNGYNFVSVSVSTGSYDDGSGIWNVGTIVNGAIETLIITAYVNPLGNWLNVAEVLAVNELDLDSTPNNGDIFEDDMDQISTNPIVLLTIAEGFSPNGDGINDVFEIEFLEVLFPNFGMEIVDRYGNLVYKYKHNGNPYQTPEWWNGFSSGSMNFNNEALPSGTYFYTIYFNNNERKPQTGWIYLRK</sequence>
<feature type="domain" description="DUF11" evidence="2">
    <location>
        <begin position="1482"/>
        <end position="1581"/>
    </location>
</feature>
<dbReference type="PANTHER" id="PTHR34819">
    <property type="entry name" value="LARGE CYSTEINE-RICH PERIPLASMIC PROTEIN OMCB"/>
    <property type="match status" value="1"/>
</dbReference>
<keyword evidence="4" id="KW-1185">Reference proteome</keyword>
<feature type="domain" description="DUF11" evidence="2">
    <location>
        <begin position="1205"/>
        <end position="1317"/>
    </location>
</feature>
<feature type="domain" description="DUF11" evidence="2">
    <location>
        <begin position="1081"/>
        <end position="1198"/>
    </location>
</feature>
<feature type="domain" description="DUF11" evidence="2">
    <location>
        <begin position="838"/>
        <end position="954"/>
    </location>
</feature>
<dbReference type="Gene3D" id="2.60.40.10">
    <property type="entry name" value="Immunoglobulins"/>
    <property type="match status" value="1"/>
</dbReference>
<dbReference type="InterPro" id="IPR001434">
    <property type="entry name" value="OmcB-like_DUF11"/>
</dbReference>
<dbReference type="InterPro" id="IPR047589">
    <property type="entry name" value="DUF11_rpt"/>
</dbReference>
<feature type="domain" description="DUF11" evidence="2">
    <location>
        <begin position="717"/>
        <end position="807"/>
    </location>
</feature>
<feature type="region of interest" description="Disordered" evidence="1">
    <location>
        <begin position="68"/>
        <end position="90"/>
    </location>
</feature>
<dbReference type="Pfam" id="PF13585">
    <property type="entry name" value="CHU_C"/>
    <property type="match status" value="1"/>
</dbReference>
<dbReference type="NCBIfam" id="TIGR01451">
    <property type="entry name" value="B_ant_repeat"/>
    <property type="match status" value="12"/>
</dbReference>
<evidence type="ECO:0000313" key="4">
    <source>
        <dbReference type="Proteomes" id="UP000256429"/>
    </source>
</evidence>
<feature type="compositionally biased region" description="Acidic residues" evidence="1">
    <location>
        <begin position="77"/>
        <end position="88"/>
    </location>
</feature>
<dbReference type="Gene3D" id="2.60.40.1170">
    <property type="entry name" value="Mu homology domain, subdomain B"/>
    <property type="match status" value="1"/>
</dbReference>
<dbReference type="EMBL" id="QTTQ01000011">
    <property type="protein sequence ID" value="REE80955.1"/>
    <property type="molecule type" value="Genomic_DNA"/>
</dbReference>
<dbReference type="Proteomes" id="UP000256429">
    <property type="component" value="Unassembled WGS sequence"/>
</dbReference>
<comment type="caution">
    <text evidence="3">The sequence shown here is derived from an EMBL/GenBank/DDBJ whole genome shotgun (WGS) entry which is preliminary data.</text>
</comment>